<organism evidence="2 3">
    <name type="scientific">Candidatus Iainarchaeum sp</name>
    <dbReference type="NCBI Taxonomy" id="3101447"/>
    <lineage>
        <taxon>Archaea</taxon>
        <taxon>Candidatus Iainarchaeota</taxon>
        <taxon>Candidatus Iainarchaeia</taxon>
        <taxon>Candidatus Iainarchaeales</taxon>
        <taxon>Candidatus Iainarchaeaceae</taxon>
        <taxon>Candidatus Iainarchaeum</taxon>
    </lineage>
</organism>
<gene>
    <name evidence="2" type="ORF">HY544_05320</name>
</gene>
<comment type="caution">
    <text evidence="2">The sequence shown here is derived from an EMBL/GenBank/DDBJ whole genome shotgun (WGS) entry which is preliminary data.</text>
</comment>
<evidence type="ECO:0000259" key="1">
    <source>
        <dbReference type="Pfam" id="PF10869"/>
    </source>
</evidence>
<reference evidence="2" key="1">
    <citation type="submission" date="2020-07" db="EMBL/GenBank/DDBJ databases">
        <title>Huge and variable diversity of episymbiotic CPR bacteria and DPANN archaea in groundwater ecosystems.</title>
        <authorList>
            <person name="He C.Y."/>
            <person name="Keren R."/>
            <person name="Whittaker M."/>
            <person name="Farag I.F."/>
            <person name="Doudna J."/>
            <person name="Cate J.H.D."/>
            <person name="Banfield J.F."/>
        </authorList>
    </citation>
    <scope>NUCLEOTIDE SEQUENCE</scope>
    <source>
        <strain evidence="2">NC_groundwater_1296_Ag_S-0.2um_52_80</strain>
    </source>
</reference>
<dbReference type="Pfam" id="PF10869">
    <property type="entry name" value="DUF2666"/>
    <property type="match status" value="1"/>
</dbReference>
<dbReference type="AlphaFoldDB" id="A0A8T3YQ69"/>
<feature type="domain" description="DUF2666" evidence="1">
    <location>
        <begin position="6"/>
        <end position="130"/>
    </location>
</feature>
<accession>A0A8T3YQ69</accession>
<name>A0A8T3YQ69_9ARCH</name>
<dbReference type="Proteomes" id="UP000732298">
    <property type="component" value="Unassembled WGS sequence"/>
</dbReference>
<sequence>MPEDKYIQFMANYDDWVSIRKLRIEPATDPRTIMEFLASLSTGIDAKVEANMRKILKLDKVDAAIAELGLGKKDTAKALEEVNSRKVGAVIKEITAIPELQKGEQKEMEQFCRAYAMKKALKECGLNTDYSGIEIPGMKRVMKSKV</sequence>
<dbReference type="EMBL" id="JACQPB010000047">
    <property type="protein sequence ID" value="MBI4210891.1"/>
    <property type="molecule type" value="Genomic_DNA"/>
</dbReference>
<dbReference type="InterPro" id="IPR022620">
    <property type="entry name" value="DUF2666"/>
</dbReference>
<protein>
    <submittedName>
        <fullName evidence="2">DUF2666 family protein</fullName>
    </submittedName>
</protein>
<evidence type="ECO:0000313" key="3">
    <source>
        <dbReference type="Proteomes" id="UP000732298"/>
    </source>
</evidence>
<evidence type="ECO:0000313" key="2">
    <source>
        <dbReference type="EMBL" id="MBI4210891.1"/>
    </source>
</evidence>
<proteinExistence type="predicted"/>